<dbReference type="InterPro" id="IPR011012">
    <property type="entry name" value="Longin-like_dom_sf"/>
</dbReference>
<name>A0A9W8BB69_9FUNG</name>
<feature type="region of interest" description="Disordered" evidence="13">
    <location>
        <begin position="639"/>
        <end position="677"/>
    </location>
</feature>
<feature type="binding site" evidence="12">
    <location>
        <position position="458"/>
    </location>
    <ligand>
        <name>Zn(2+)</name>
        <dbReference type="ChEBI" id="CHEBI:29105"/>
    </ligand>
</feature>
<evidence type="ECO:0000313" key="16">
    <source>
        <dbReference type="Proteomes" id="UP001151582"/>
    </source>
</evidence>
<dbReference type="Pfam" id="PF04502">
    <property type="entry name" value="Saf4_Yju2"/>
    <property type="match status" value="1"/>
</dbReference>
<feature type="binding site" evidence="12">
    <location>
        <position position="418"/>
    </location>
    <ligand>
        <name>Zn(2+)</name>
        <dbReference type="ChEBI" id="CHEBI:29105"/>
    </ligand>
</feature>
<organism evidence="15 16">
    <name type="scientific">Dimargaris verticillata</name>
    <dbReference type="NCBI Taxonomy" id="2761393"/>
    <lineage>
        <taxon>Eukaryota</taxon>
        <taxon>Fungi</taxon>
        <taxon>Fungi incertae sedis</taxon>
        <taxon>Zoopagomycota</taxon>
        <taxon>Kickxellomycotina</taxon>
        <taxon>Dimargaritomycetes</taxon>
        <taxon>Dimargaritales</taxon>
        <taxon>Dimargaritaceae</taxon>
        <taxon>Dimargaris</taxon>
    </lineage>
</organism>
<keyword evidence="5 12" id="KW-0479">Metal-binding</keyword>
<feature type="region of interest" description="Disordered" evidence="13">
    <location>
        <begin position="491"/>
        <end position="518"/>
    </location>
</feature>
<evidence type="ECO:0000256" key="3">
    <source>
        <dbReference type="ARBA" id="ARBA00022448"/>
    </source>
</evidence>
<evidence type="ECO:0000256" key="2">
    <source>
        <dbReference type="ARBA" id="ARBA00004308"/>
    </source>
</evidence>
<dbReference type="InterPro" id="IPR028565">
    <property type="entry name" value="MHD"/>
</dbReference>
<keyword evidence="3" id="KW-0813">Transport</keyword>
<evidence type="ECO:0000259" key="14">
    <source>
        <dbReference type="PROSITE" id="PS51072"/>
    </source>
</evidence>
<keyword evidence="4" id="KW-0507">mRNA processing</keyword>
<evidence type="ECO:0000256" key="13">
    <source>
        <dbReference type="SAM" id="MobiDB-lite"/>
    </source>
</evidence>
<dbReference type="CDD" id="cd14837">
    <property type="entry name" value="AP3_Mu_N"/>
    <property type="match status" value="1"/>
</dbReference>
<dbReference type="AlphaFoldDB" id="A0A9W8BB69"/>
<dbReference type="OrthoDB" id="870at2759"/>
<feature type="compositionally biased region" description="Basic and acidic residues" evidence="13">
    <location>
        <begin position="493"/>
        <end position="518"/>
    </location>
</feature>
<dbReference type="PRINTS" id="PR00314">
    <property type="entry name" value="CLATHRINADPT"/>
</dbReference>
<evidence type="ECO:0000256" key="7">
    <source>
        <dbReference type="ARBA" id="ARBA00022833"/>
    </source>
</evidence>
<evidence type="ECO:0000256" key="9">
    <source>
        <dbReference type="ARBA" id="ARBA00023136"/>
    </source>
</evidence>
<feature type="domain" description="MHD" evidence="14">
    <location>
        <begin position="175"/>
        <end position="404"/>
    </location>
</feature>
<evidence type="ECO:0000256" key="4">
    <source>
        <dbReference type="ARBA" id="ARBA00022664"/>
    </source>
</evidence>
<dbReference type="GO" id="GO:0016192">
    <property type="term" value="P:vesicle-mediated transport"/>
    <property type="evidence" value="ECO:0007669"/>
    <property type="project" value="InterPro"/>
</dbReference>
<comment type="subcellular location">
    <subcellularLocation>
        <location evidence="2">Endomembrane system</location>
    </subcellularLocation>
    <subcellularLocation>
        <location evidence="1 12">Nucleus</location>
    </subcellularLocation>
</comment>
<dbReference type="Gene3D" id="3.30.450.60">
    <property type="match status" value="1"/>
</dbReference>
<dbReference type="FunFam" id="3.30.450.60:FF:000002">
    <property type="entry name" value="AP-2 complex subunit mu, putative"/>
    <property type="match status" value="1"/>
</dbReference>
<keyword evidence="7 12" id="KW-0862">Zinc</keyword>
<dbReference type="InterPro" id="IPR007590">
    <property type="entry name" value="Saf4/Yju2"/>
</dbReference>
<dbReference type="InterPro" id="IPR001392">
    <property type="entry name" value="Clathrin_mu"/>
</dbReference>
<dbReference type="SUPFAM" id="SSF64356">
    <property type="entry name" value="SNARE-like"/>
    <property type="match status" value="1"/>
</dbReference>
<evidence type="ECO:0000256" key="10">
    <source>
        <dbReference type="ARBA" id="ARBA00023187"/>
    </source>
</evidence>
<evidence type="ECO:0000256" key="1">
    <source>
        <dbReference type="ARBA" id="ARBA00004123"/>
    </source>
</evidence>
<comment type="subunit">
    <text evidence="12">Component of the spliceosome. Present in the activated B complex, the catalytically activated B* complex which catalyzes the branching, the catalytic step 1 C complex catalyzing the exon ligation, and the postcatalytic P complex containing the ligated exons (mRNA) and the excised lariat intron.</text>
</comment>
<dbReference type="PROSITE" id="PS00990">
    <property type="entry name" value="CLAT_ADAPTOR_M_1"/>
    <property type="match status" value="1"/>
</dbReference>
<evidence type="ECO:0000256" key="8">
    <source>
        <dbReference type="ARBA" id="ARBA00022927"/>
    </source>
</evidence>
<evidence type="ECO:0000256" key="5">
    <source>
        <dbReference type="ARBA" id="ARBA00022723"/>
    </source>
</evidence>
<evidence type="ECO:0000313" key="15">
    <source>
        <dbReference type="EMBL" id="KAJ1985391.1"/>
    </source>
</evidence>
<dbReference type="InterPro" id="IPR018240">
    <property type="entry name" value="Clathrin_mu_CS"/>
</dbReference>
<dbReference type="PANTHER" id="PTHR12111:SF1">
    <property type="entry name" value="SPLICING FACTOR YJU2"/>
    <property type="match status" value="1"/>
</dbReference>
<dbReference type="GO" id="GO:0030131">
    <property type="term" value="C:clathrin adaptor complex"/>
    <property type="evidence" value="ECO:0007669"/>
    <property type="project" value="InterPro"/>
</dbReference>
<dbReference type="InterPro" id="IPR043701">
    <property type="entry name" value="Yju2"/>
</dbReference>
<dbReference type="GO" id="GO:0046872">
    <property type="term" value="F:metal ion binding"/>
    <property type="evidence" value="ECO:0007669"/>
    <property type="project" value="UniProtKB-KW"/>
</dbReference>
<keyword evidence="10" id="KW-0508">mRNA splicing</keyword>
<dbReference type="GO" id="GO:0071006">
    <property type="term" value="C:U2-type catalytic step 1 spliceosome"/>
    <property type="evidence" value="ECO:0007669"/>
    <property type="project" value="UniProtKB-UniRule"/>
</dbReference>
<keyword evidence="9" id="KW-0472">Membrane</keyword>
<keyword evidence="8" id="KW-0653">Protein transport</keyword>
<feature type="binding site" evidence="12">
    <location>
        <position position="455"/>
    </location>
    <ligand>
        <name>Zn(2+)</name>
        <dbReference type="ChEBI" id="CHEBI:29105"/>
    </ligand>
</feature>
<comment type="similarity">
    <text evidence="12">Belongs to the CWC16 family. YJU2 subfamily.</text>
</comment>
<dbReference type="EMBL" id="JANBQB010000001">
    <property type="protein sequence ID" value="KAJ1985391.1"/>
    <property type="molecule type" value="Genomic_DNA"/>
</dbReference>
<keyword evidence="11 12" id="KW-0539">Nucleus</keyword>
<dbReference type="PROSITE" id="PS00991">
    <property type="entry name" value="CLAT_ADAPTOR_M_2"/>
    <property type="match status" value="1"/>
</dbReference>
<keyword evidence="6 12" id="KW-0747">Spliceosome</keyword>
<dbReference type="SUPFAM" id="SSF49447">
    <property type="entry name" value="Second domain of Mu2 adaptin subunit (ap50) of ap2 adaptor"/>
    <property type="match status" value="1"/>
</dbReference>
<dbReference type="Gene3D" id="2.60.40.1170">
    <property type="entry name" value="Mu homology domain, subdomain B"/>
    <property type="match status" value="2"/>
</dbReference>
<comment type="function">
    <text evidence="12">Part of the spliceosome which catalyzes two sequential transesterification reactions, first the excision of the non-coding intron from pre-mRNA and then the ligation of the coding exons to form the mature mRNA. Plays a role in stabilizing the structure of the spliceosome catalytic core and docking of the branch helix into the active site, producing 5'-exon and lariat intron-3'-intermediates.</text>
</comment>
<dbReference type="Proteomes" id="UP001151582">
    <property type="component" value="Unassembled WGS sequence"/>
</dbReference>
<dbReference type="GO" id="GO:0000349">
    <property type="term" value="P:generation of catalytic spliceosome for first transesterification step"/>
    <property type="evidence" value="ECO:0007669"/>
    <property type="project" value="UniProtKB-UniRule"/>
</dbReference>
<dbReference type="InterPro" id="IPR036168">
    <property type="entry name" value="AP2_Mu_C_sf"/>
</dbReference>
<accession>A0A9W8BB69</accession>
<proteinExistence type="inferred from homology"/>
<reference evidence="15" key="1">
    <citation type="submission" date="2022-07" db="EMBL/GenBank/DDBJ databases">
        <title>Phylogenomic reconstructions and comparative analyses of Kickxellomycotina fungi.</title>
        <authorList>
            <person name="Reynolds N.K."/>
            <person name="Stajich J.E."/>
            <person name="Barry K."/>
            <person name="Grigoriev I.V."/>
            <person name="Crous P."/>
            <person name="Smith M.E."/>
        </authorList>
    </citation>
    <scope>NUCLEOTIDE SEQUENCE</scope>
    <source>
        <strain evidence="15">RSA 567</strain>
    </source>
</reference>
<dbReference type="HAMAP" id="MF_03226">
    <property type="entry name" value="YJU2"/>
    <property type="match status" value="1"/>
</dbReference>
<gene>
    <name evidence="15" type="ORF">H4R34_000045</name>
</gene>
<dbReference type="PROSITE" id="PS51072">
    <property type="entry name" value="MHD"/>
    <property type="match status" value="1"/>
</dbReference>
<evidence type="ECO:0000256" key="11">
    <source>
        <dbReference type="ARBA" id="ARBA00023242"/>
    </source>
</evidence>
<keyword evidence="16" id="KW-1185">Reference proteome</keyword>
<dbReference type="GO" id="GO:0006886">
    <property type="term" value="P:intracellular protein transport"/>
    <property type="evidence" value="ECO:0007669"/>
    <property type="project" value="InterPro"/>
</dbReference>
<dbReference type="PANTHER" id="PTHR12111">
    <property type="entry name" value="SPLICING FACTOR YJU2"/>
    <property type="match status" value="1"/>
</dbReference>
<sequence>MIESVYIIDKGSVILEKHWRSDYGPAVVNQFLRCMEEQPLDTLKPILELTHRYVGIHIKRSDLVFLGLVSSEVSPFLVLEFLNRFHSVLIDYFGKVAPSVIKEHFVTIYKLLEEMLDYGYPLTTNTSMLKDLVPVPNIVSKVMQTVTGASGFGDQKPEINSSLIPWRKQGIKYKNNEIYVDVVEEVDAILERSGAISSIDITGQIMCIPDLTMSFANPKLLDDCSFHPCVRIRKFESDNVLSFIPPDGQFKLASYRINNTHPYQPPLLARLDTTLEDHTQSFELALDAGQTFGNALQQVSLLITLPENATNILAKPTEGTASIDTRLKNISWNHSTIAANAQRIRSNTQQPLAISMQFTVSMYAISSLRISGLRLASETYNFYKYYPPDFDPSLVPRAKKPKDQQQKVRLMAPFTMRCTTCGEFIHKGKKFNARKETVHGEMYLTLKIFRFYIRCPRCAAEITFKTDPQNLDYVAEHGAVRNFESIRVSTESLAEKRKRQEEEDADDPMKALESRTKESKRELEMLEALDELRTRNACAERIGSTKLLEHVTASHTAGVSDKPDDTLTAEDEQLVQDLFHNKSVANEATTTVTTAKDALASARIQLLGPAAGRSGFTSKFAVSKRSATKPDTMTSLGVVVKRPKPVPTVQPTPTEKVGLADLLGGYSSSEENSDATE</sequence>
<feature type="binding site" evidence="12">
    <location>
        <position position="421"/>
    </location>
    <ligand>
        <name>Zn(2+)</name>
        <dbReference type="ChEBI" id="CHEBI:29105"/>
    </ligand>
</feature>
<comment type="caution">
    <text evidence="15">The sequence shown here is derived from an EMBL/GenBank/DDBJ whole genome shotgun (WGS) entry which is preliminary data.</text>
</comment>
<dbReference type="GO" id="GO:0012505">
    <property type="term" value="C:endomembrane system"/>
    <property type="evidence" value="ECO:0007669"/>
    <property type="project" value="UniProtKB-SubCell"/>
</dbReference>
<evidence type="ECO:0000256" key="12">
    <source>
        <dbReference type="HAMAP-Rule" id="MF_03226"/>
    </source>
</evidence>
<protein>
    <recommendedName>
        <fullName evidence="12">Splicing factor YJU2</fullName>
    </recommendedName>
</protein>
<evidence type="ECO:0000256" key="6">
    <source>
        <dbReference type="ARBA" id="ARBA00022728"/>
    </source>
</evidence>